<evidence type="ECO:0000313" key="2">
    <source>
        <dbReference type="EMBL" id="ODV91588.1"/>
    </source>
</evidence>
<protein>
    <submittedName>
        <fullName evidence="2">Uncharacterized protein</fullName>
    </submittedName>
</protein>
<organism evidence="2 3">
    <name type="scientific">Tortispora caseinolytica NRRL Y-17796</name>
    <dbReference type="NCBI Taxonomy" id="767744"/>
    <lineage>
        <taxon>Eukaryota</taxon>
        <taxon>Fungi</taxon>
        <taxon>Dikarya</taxon>
        <taxon>Ascomycota</taxon>
        <taxon>Saccharomycotina</taxon>
        <taxon>Trigonopsidomycetes</taxon>
        <taxon>Trigonopsidales</taxon>
        <taxon>Trigonopsidaceae</taxon>
        <taxon>Tortispora</taxon>
    </lineage>
</organism>
<evidence type="ECO:0000313" key="3">
    <source>
        <dbReference type="Proteomes" id="UP000095023"/>
    </source>
</evidence>
<keyword evidence="3" id="KW-1185">Reference proteome</keyword>
<feature type="region of interest" description="Disordered" evidence="1">
    <location>
        <begin position="109"/>
        <end position="189"/>
    </location>
</feature>
<feature type="compositionally biased region" description="Polar residues" evidence="1">
    <location>
        <begin position="127"/>
        <end position="147"/>
    </location>
</feature>
<dbReference type="EMBL" id="KV453841">
    <property type="protein sequence ID" value="ODV91588.1"/>
    <property type="molecule type" value="Genomic_DNA"/>
</dbReference>
<proteinExistence type="predicted"/>
<dbReference type="Proteomes" id="UP000095023">
    <property type="component" value="Unassembled WGS sequence"/>
</dbReference>
<sequence length="223" mass="24509">MDEDDELTLAPLTRPNSNKSGIFVPVSAKIAFSNRKLKQNIKFNSVLWPITETSSDHFDLNVNQTRTQIRNIPAPAKKTEKLNTKNLPTTNTNTSANLPAKSKTTPAIAIEPTPAISHRTTRVPRSKSITNTNTDSENNHPVASNNFRKPAKKRITADLGPCKPATESFDIKTPPPTSPPTASTPKVPLSNMSLSIGNIQPIPKTYSLRNRSKLRKLPAHTFD</sequence>
<dbReference type="AlphaFoldDB" id="A0A1E4TIT2"/>
<evidence type="ECO:0000256" key="1">
    <source>
        <dbReference type="SAM" id="MobiDB-lite"/>
    </source>
</evidence>
<accession>A0A1E4TIT2</accession>
<name>A0A1E4TIT2_9ASCO</name>
<gene>
    <name evidence="2" type="ORF">CANCADRAFT_73105</name>
</gene>
<reference evidence="3" key="1">
    <citation type="submission" date="2016-02" db="EMBL/GenBank/DDBJ databases">
        <title>Comparative genomics of biotechnologically important yeasts.</title>
        <authorList>
            <consortium name="DOE Joint Genome Institute"/>
            <person name="Riley R."/>
            <person name="Haridas S."/>
            <person name="Wolfe K.H."/>
            <person name="Lopes M.R."/>
            <person name="Hittinger C.T."/>
            <person name="Goker M."/>
            <person name="Salamov A."/>
            <person name="Wisecaver J."/>
            <person name="Long T.M."/>
            <person name="Aerts A.L."/>
            <person name="Barry K."/>
            <person name="Choi C."/>
            <person name="Clum A."/>
            <person name="Coughlan A.Y."/>
            <person name="Deshpande S."/>
            <person name="Douglass A.P."/>
            <person name="Hanson S.J."/>
            <person name="Klenk H.-P."/>
            <person name="Labutti K."/>
            <person name="Lapidus A."/>
            <person name="Lindquist E."/>
            <person name="Lipzen A."/>
            <person name="Meier-Kolthoff J.P."/>
            <person name="Ohm R.A."/>
            <person name="Otillar R.P."/>
            <person name="Pangilinan J."/>
            <person name="Peng Y."/>
            <person name="Rokas A."/>
            <person name="Rosa C.A."/>
            <person name="Scheuner C."/>
            <person name="Sibirny A.A."/>
            <person name="Slot J.C."/>
            <person name="Stielow J.B."/>
            <person name="Sun H."/>
            <person name="Kurtzman C.P."/>
            <person name="Blackwell M."/>
            <person name="Jeffries T.W."/>
            <person name="Grigoriev I.V."/>
        </authorList>
    </citation>
    <scope>NUCLEOTIDE SEQUENCE [LARGE SCALE GENOMIC DNA]</scope>
    <source>
        <strain evidence="3">NRRL Y-17796</strain>
    </source>
</reference>